<dbReference type="AlphaFoldDB" id="A0ABD3D8C1"/>
<comment type="caution">
    <text evidence="1">The sequence shown here is derived from an EMBL/GenBank/DDBJ whole genome shotgun (WGS) entry which is preliminary data.</text>
</comment>
<reference evidence="2" key="1">
    <citation type="journal article" date="2024" name="IScience">
        <title>Strigolactones Initiate the Formation of Haustorium-like Structures in Castilleja.</title>
        <authorList>
            <person name="Buerger M."/>
            <person name="Peterson D."/>
            <person name="Chory J."/>
        </authorList>
    </citation>
    <scope>NUCLEOTIDE SEQUENCE [LARGE SCALE GENOMIC DNA]</scope>
</reference>
<evidence type="ECO:0000313" key="1">
    <source>
        <dbReference type="EMBL" id="KAL3638358.1"/>
    </source>
</evidence>
<evidence type="ECO:0000313" key="2">
    <source>
        <dbReference type="Proteomes" id="UP001632038"/>
    </source>
</evidence>
<organism evidence="1 2">
    <name type="scientific">Castilleja foliolosa</name>
    <dbReference type="NCBI Taxonomy" id="1961234"/>
    <lineage>
        <taxon>Eukaryota</taxon>
        <taxon>Viridiplantae</taxon>
        <taxon>Streptophyta</taxon>
        <taxon>Embryophyta</taxon>
        <taxon>Tracheophyta</taxon>
        <taxon>Spermatophyta</taxon>
        <taxon>Magnoliopsida</taxon>
        <taxon>eudicotyledons</taxon>
        <taxon>Gunneridae</taxon>
        <taxon>Pentapetalae</taxon>
        <taxon>asterids</taxon>
        <taxon>lamiids</taxon>
        <taxon>Lamiales</taxon>
        <taxon>Orobanchaceae</taxon>
        <taxon>Pedicularideae</taxon>
        <taxon>Castillejinae</taxon>
        <taxon>Castilleja</taxon>
    </lineage>
</organism>
<sequence>MGRRACSSGRTITKTIVNMFNAKSGRAGSPGVKKTRGENTKMRVKLVRRKSVKARPLIKNSILLSENDLTKLDPSYLKDEKIPPEVLCSLLGGCEKSMKTTKSINHLAVEDLQRKSESRAVDHSYLGDEKIPPELLCSLLGGCEQSMTTPTSTNHIATEYVPSKKELTAMEPKNLVDEKIPPEALCSLLGGCEQSIKTPKSTNNLMTKDSNGIRDSATVPVRQNRLGDEKIPPAVICSLIGGC</sequence>
<keyword evidence="2" id="KW-1185">Reference proteome</keyword>
<protein>
    <submittedName>
        <fullName evidence="1">Uncharacterized protein</fullName>
    </submittedName>
</protein>
<gene>
    <name evidence="1" type="ORF">CASFOL_017729</name>
</gene>
<dbReference type="Proteomes" id="UP001632038">
    <property type="component" value="Unassembled WGS sequence"/>
</dbReference>
<name>A0ABD3D8C1_9LAMI</name>
<dbReference type="EMBL" id="JAVIJP010000019">
    <property type="protein sequence ID" value="KAL3638358.1"/>
    <property type="molecule type" value="Genomic_DNA"/>
</dbReference>
<accession>A0ABD3D8C1</accession>
<proteinExistence type="predicted"/>